<organism evidence="4 5">
    <name type="scientific">Amycolatopsis jiangsuensis</name>
    <dbReference type="NCBI Taxonomy" id="1181879"/>
    <lineage>
        <taxon>Bacteria</taxon>
        <taxon>Bacillati</taxon>
        <taxon>Actinomycetota</taxon>
        <taxon>Actinomycetes</taxon>
        <taxon>Pseudonocardiales</taxon>
        <taxon>Pseudonocardiaceae</taxon>
        <taxon>Amycolatopsis</taxon>
    </lineage>
</organism>
<keyword evidence="5" id="KW-1185">Reference proteome</keyword>
<evidence type="ECO:0000313" key="4">
    <source>
        <dbReference type="EMBL" id="MBB4689649.1"/>
    </source>
</evidence>
<evidence type="ECO:0000259" key="3">
    <source>
        <dbReference type="Pfam" id="PF00890"/>
    </source>
</evidence>
<keyword evidence="2" id="KW-0560">Oxidoreductase</keyword>
<evidence type="ECO:0000313" key="5">
    <source>
        <dbReference type="Proteomes" id="UP000581769"/>
    </source>
</evidence>
<keyword evidence="1" id="KW-0285">Flavoprotein</keyword>
<gene>
    <name evidence="4" type="ORF">BJY18_007134</name>
</gene>
<proteinExistence type="predicted"/>
<evidence type="ECO:0000256" key="1">
    <source>
        <dbReference type="ARBA" id="ARBA00022630"/>
    </source>
</evidence>
<dbReference type="Gene3D" id="3.90.700.10">
    <property type="entry name" value="Succinate dehydrogenase/fumarate reductase flavoprotein, catalytic domain"/>
    <property type="match status" value="1"/>
</dbReference>
<protein>
    <recommendedName>
        <fullName evidence="3">FAD-dependent oxidoreductase 2 FAD-binding domain-containing protein</fullName>
    </recommendedName>
</protein>
<evidence type="ECO:0000256" key="2">
    <source>
        <dbReference type="ARBA" id="ARBA00023002"/>
    </source>
</evidence>
<dbReference type="InterPro" id="IPR027477">
    <property type="entry name" value="Succ_DH/fumarate_Rdtase_cat_sf"/>
</dbReference>
<dbReference type="AlphaFoldDB" id="A0A840J7F8"/>
<sequence>MRTPVRRVAVARHPRALRHARHRLVTGPGGGVDGLRANGPDGPQTLWANRAVVLASGGFTNDSEMARNYLRLPWGSPGNTGDGIRIGQKVCDDLAHPDNYMTMPGIRIPPCETGEYAQPQDSRFIYVGADGRRFCDDSVESRHGKTAQRGSFDFFPGFPMWTIFDEDGRAAGPLV</sequence>
<dbReference type="EMBL" id="JACHMG010000001">
    <property type="protein sequence ID" value="MBB4689649.1"/>
    <property type="molecule type" value="Genomic_DNA"/>
</dbReference>
<dbReference type="Pfam" id="PF00890">
    <property type="entry name" value="FAD_binding_2"/>
    <property type="match status" value="1"/>
</dbReference>
<accession>A0A840J7F8</accession>
<dbReference type="Proteomes" id="UP000581769">
    <property type="component" value="Unassembled WGS sequence"/>
</dbReference>
<name>A0A840J7F8_9PSEU</name>
<comment type="caution">
    <text evidence="4">The sequence shown here is derived from an EMBL/GenBank/DDBJ whole genome shotgun (WGS) entry which is preliminary data.</text>
</comment>
<dbReference type="Gene3D" id="3.50.50.60">
    <property type="entry name" value="FAD/NAD(P)-binding domain"/>
    <property type="match status" value="1"/>
</dbReference>
<dbReference type="SUPFAM" id="SSF51905">
    <property type="entry name" value="FAD/NAD(P)-binding domain"/>
    <property type="match status" value="1"/>
</dbReference>
<feature type="domain" description="FAD-dependent oxidoreductase 2 FAD-binding" evidence="3">
    <location>
        <begin position="13"/>
        <end position="139"/>
    </location>
</feature>
<dbReference type="GO" id="GO:0033765">
    <property type="term" value="F:steroid dehydrogenase activity, acting on the CH-CH group of donors"/>
    <property type="evidence" value="ECO:0007669"/>
    <property type="project" value="UniProtKB-ARBA"/>
</dbReference>
<dbReference type="InterPro" id="IPR036188">
    <property type="entry name" value="FAD/NAD-bd_sf"/>
</dbReference>
<dbReference type="InterPro" id="IPR003953">
    <property type="entry name" value="FAD-dep_OxRdtase_2_FAD-bd"/>
</dbReference>
<reference evidence="4 5" key="1">
    <citation type="submission" date="2020-08" db="EMBL/GenBank/DDBJ databases">
        <title>Sequencing the genomes of 1000 actinobacteria strains.</title>
        <authorList>
            <person name="Klenk H.-P."/>
        </authorList>
    </citation>
    <scope>NUCLEOTIDE SEQUENCE [LARGE SCALE GENOMIC DNA]</scope>
    <source>
        <strain evidence="4 5">DSM 45859</strain>
    </source>
</reference>